<keyword evidence="2" id="KW-1185">Reference proteome</keyword>
<dbReference type="AlphaFoldDB" id="A0AAD6RPV9"/>
<evidence type="ECO:0000313" key="2">
    <source>
        <dbReference type="Proteomes" id="UP001164929"/>
    </source>
</evidence>
<evidence type="ECO:0000313" key="1">
    <source>
        <dbReference type="EMBL" id="KAJ7012782.1"/>
    </source>
</evidence>
<accession>A0AAD6RPV9</accession>
<name>A0AAD6RPV9_9ROSI</name>
<gene>
    <name evidence="1" type="ORF">NC653_002737</name>
</gene>
<proteinExistence type="predicted"/>
<reference evidence="1 2" key="1">
    <citation type="journal article" date="2023" name="Mol. Ecol. Resour.">
        <title>Chromosome-level genome assembly of a triploid poplar Populus alba 'Berolinensis'.</title>
        <authorList>
            <person name="Chen S."/>
            <person name="Yu Y."/>
            <person name="Wang X."/>
            <person name="Wang S."/>
            <person name="Zhang T."/>
            <person name="Zhou Y."/>
            <person name="He R."/>
            <person name="Meng N."/>
            <person name="Wang Y."/>
            <person name="Liu W."/>
            <person name="Liu Z."/>
            <person name="Liu J."/>
            <person name="Guo Q."/>
            <person name="Huang H."/>
            <person name="Sederoff R.R."/>
            <person name="Wang G."/>
            <person name="Qu G."/>
            <person name="Chen S."/>
        </authorList>
    </citation>
    <scope>NUCLEOTIDE SEQUENCE [LARGE SCALE GENOMIC DNA]</scope>
    <source>
        <strain evidence="1">SC-2020</strain>
    </source>
</reference>
<comment type="caution">
    <text evidence="1">The sequence shown here is derived from an EMBL/GenBank/DDBJ whole genome shotgun (WGS) entry which is preliminary data.</text>
</comment>
<organism evidence="1 2">
    <name type="scientific">Populus alba x Populus x berolinensis</name>
    <dbReference type="NCBI Taxonomy" id="444605"/>
    <lineage>
        <taxon>Eukaryota</taxon>
        <taxon>Viridiplantae</taxon>
        <taxon>Streptophyta</taxon>
        <taxon>Embryophyta</taxon>
        <taxon>Tracheophyta</taxon>
        <taxon>Spermatophyta</taxon>
        <taxon>Magnoliopsida</taxon>
        <taxon>eudicotyledons</taxon>
        <taxon>Gunneridae</taxon>
        <taxon>Pentapetalae</taxon>
        <taxon>rosids</taxon>
        <taxon>fabids</taxon>
        <taxon>Malpighiales</taxon>
        <taxon>Salicaceae</taxon>
        <taxon>Saliceae</taxon>
        <taxon>Populus</taxon>
    </lineage>
</organism>
<sequence length="36" mass="4442">MSFRFVWGHVLKMPWTFHNTQSILKSKPLQYLNIHR</sequence>
<dbReference type="Proteomes" id="UP001164929">
    <property type="component" value="Chromosome 1"/>
</dbReference>
<protein>
    <submittedName>
        <fullName evidence="1">Uncharacterized protein</fullName>
    </submittedName>
</protein>
<dbReference type="EMBL" id="JAQIZT010000001">
    <property type="protein sequence ID" value="KAJ7012782.1"/>
    <property type="molecule type" value="Genomic_DNA"/>
</dbReference>